<evidence type="ECO:0000259" key="1">
    <source>
        <dbReference type="Pfam" id="PF13391"/>
    </source>
</evidence>
<dbReference type="GeneID" id="82535860"/>
<name>A0A3D8IE44_9HELI</name>
<evidence type="ECO:0000313" key="2">
    <source>
        <dbReference type="EMBL" id="RDU62801.1"/>
    </source>
</evidence>
<dbReference type="Proteomes" id="UP000256650">
    <property type="component" value="Unassembled WGS sequence"/>
</dbReference>
<feature type="domain" description="HNH nuclease" evidence="1">
    <location>
        <begin position="276"/>
        <end position="329"/>
    </location>
</feature>
<dbReference type="CDD" id="cd00085">
    <property type="entry name" value="HNHc"/>
    <property type="match status" value="1"/>
</dbReference>
<dbReference type="Pfam" id="PF13391">
    <property type="entry name" value="HNH_2"/>
    <property type="match status" value="1"/>
</dbReference>
<gene>
    <name evidence="2" type="ORF">CQA43_06090</name>
</gene>
<dbReference type="GO" id="GO:0004519">
    <property type="term" value="F:endonuclease activity"/>
    <property type="evidence" value="ECO:0007669"/>
    <property type="project" value="UniProtKB-KW"/>
</dbReference>
<organism evidence="2 3">
    <name type="scientific">Helicobacter ganmani</name>
    <dbReference type="NCBI Taxonomy" id="60246"/>
    <lineage>
        <taxon>Bacteria</taxon>
        <taxon>Pseudomonadati</taxon>
        <taxon>Campylobacterota</taxon>
        <taxon>Epsilonproteobacteria</taxon>
        <taxon>Campylobacterales</taxon>
        <taxon>Helicobacteraceae</taxon>
        <taxon>Helicobacter</taxon>
    </lineage>
</organism>
<keyword evidence="2" id="KW-0255">Endonuclease</keyword>
<keyword evidence="3" id="KW-1185">Reference proteome</keyword>
<sequence length="385" mass="44919">MKQVSMRHKRKDTELFFDSFKHFKHNLSNLIGVELPTLYQLGVEQYLNLISTNYKSKYPDMRKIGLIEYDKPSDYSFSLTSEAQSFMANSYLIQNIYSENDLKAGRKNIDSLPPNLLIQSFVDSCLLDSYQYEILKLILSYYDTADLIRPYLALLNFVRHYEIQNLSYIILQDILAQTKENILLMRYDENAFNNLDLTIQNELKRPISYIYNFLQTALVVDSNYNIIVNFNFVDRLQIEMNNIVFAQPTPTQNNSRPAREQRLFRENVLKAYDYQCAITGQSIFIDNRVLLEAAHIIPYRDGGSFAVSNGIALSYEMHKIFDNGLFGFVYDKNQNLRIKVSSSHRIVDKYGILNSLDNRIISIPHKESEKPDSLAVEYNLEKYLL</sequence>
<dbReference type="OrthoDB" id="9790459at2"/>
<protein>
    <submittedName>
        <fullName evidence="2">HNH endonuclease</fullName>
    </submittedName>
</protein>
<keyword evidence="2" id="KW-0378">Hydrolase</keyword>
<dbReference type="EMBL" id="NXLS01000005">
    <property type="protein sequence ID" value="RDU62801.1"/>
    <property type="molecule type" value="Genomic_DNA"/>
</dbReference>
<proteinExistence type="predicted"/>
<keyword evidence="2" id="KW-0540">Nuclease</keyword>
<accession>A0A3D8IE44</accession>
<dbReference type="InterPro" id="IPR003615">
    <property type="entry name" value="HNH_nuc"/>
</dbReference>
<evidence type="ECO:0000313" key="3">
    <source>
        <dbReference type="Proteomes" id="UP000256650"/>
    </source>
</evidence>
<reference evidence="2 3" key="1">
    <citation type="submission" date="2018-04" db="EMBL/GenBank/DDBJ databases">
        <title>Novel Campyloabacter and Helicobacter Species and Strains.</title>
        <authorList>
            <person name="Mannion A.J."/>
            <person name="Shen Z."/>
            <person name="Fox J.G."/>
        </authorList>
    </citation>
    <scope>NUCLEOTIDE SEQUENCE [LARGE SCALE GENOMIC DNA]</scope>
    <source>
        <strain evidence="2 3">MIT 99-5101</strain>
    </source>
</reference>
<dbReference type="RefSeq" id="WP_115551727.1">
    <property type="nucleotide sequence ID" value="NZ_CAOOSM010000001.1"/>
</dbReference>
<dbReference type="AlphaFoldDB" id="A0A3D8IE44"/>
<comment type="caution">
    <text evidence="2">The sequence shown here is derived from an EMBL/GenBank/DDBJ whole genome shotgun (WGS) entry which is preliminary data.</text>
</comment>